<dbReference type="InterPro" id="IPR037217">
    <property type="entry name" value="Trp/Indoleamine_2_3_dOase-like"/>
</dbReference>
<dbReference type="InterPro" id="IPR000182">
    <property type="entry name" value="GNAT_dom"/>
</dbReference>
<keyword evidence="4" id="KW-0687">Ribonucleoprotein</keyword>
<dbReference type="GO" id="GO:0019441">
    <property type="term" value="P:L-tryptophan catabolic process to kynurenine"/>
    <property type="evidence" value="ECO:0007669"/>
    <property type="project" value="InterPro"/>
</dbReference>
<dbReference type="SUPFAM" id="SSF55729">
    <property type="entry name" value="Acyl-CoA N-acyltransferases (Nat)"/>
    <property type="match status" value="1"/>
</dbReference>
<dbReference type="GO" id="GO:0005840">
    <property type="term" value="C:ribosome"/>
    <property type="evidence" value="ECO:0007669"/>
    <property type="project" value="UniProtKB-KW"/>
</dbReference>
<dbReference type="EMBL" id="JACHBG010000034">
    <property type="protein sequence ID" value="MBB6489238.1"/>
    <property type="molecule type" value="Genomic_DNA"/>
</dbReference>
<name>A0A1C3XGX4_9HYPH</name>
<evidence type="ECO:0000313" key="6">
    <source>
        <dbReference type="Proteomes" id="UP000565576"/>
    </source>
</evidence>
<evidence type="ECO:0000313" key="3">
    <source>
        <dbReference type="EMBL" id="MBB6489238.1"/>
    </source>
</evidence>
<dbReference type="GO" id="GO:0008080">
    <property type="term" value="F:N-acetyltransferase activity"/>
    <property type="evidence" value="ECO:0007669"/>
    <property type="project" value="InterPro"/>
</dbReference>
<feature type="domain" description="N-acetyltransferase" evidence="2">
    <location>
        <begin position="421"/>
        <end position="572"/>
    </location>
</feature>
<dbReference type="RefSeq" id="WP_004122926.1">
    <property type="nucleotide sequence ID" value="NZ_FMAF01000040.1"/>
</dbReference>
<evidence type="ECO:0000313" key="4">
    <source>
        <dbReference type="EMBL" id="SCB51521.1"/>
    </source>
</evidence>
<dbReference type="SUPFAM" id="SSF140959">
    <property type="entry name" value="Indolic compounds 2,3-dioxygenase-like"/>
    <property type="match status" value="1"/>
</dbReference>
<accession>A0A1C3XGX4</accession>
<dbReference type="InterPro" id="IPR050769">
    <property type="entry name" value="NAT_camello-type"/>
</dbReference>
<dbReference type="Proteomes" id="UP000565576">
    <property type="component" value="Unassembled WGS sequence"/>
</dbReference>
<protein>
    <submittedName>
        <fullName evidence="3">GNAT superfamily N-acetyltransferase</fullName>
    </submittedName>
    <submittedName>
        <fullName evidence="4">Ribosomal protein S18 acetylase RimI</fullName>
    </submittedName>
</protein>
<reference evidence="4 5" key="1">
    <citation type="submission" date="2016-08" db="EMBL/GenBank/DDBJ databases">
        <authorList>
            <person name="Seilhamer J.J."/>
        </authorList>
    </citation>
    <scope>NUCLEOTIDE SEQUENCE [LARGE SCALE GENOMIC DNA]</scope>
    <source>
        <strain evidence="4 5">P1-7</strain>
    </source>
</reference>
<sequence length="589" mass="65939">MTFTSSFSIPDRPAHQARGIFSHLVDSIDRSQAKRPLGIVSDFVAEQLPHQIAQIKGNERPDEAVKALGQSINAMIRGTDCEAQLINLPQSDFGVAKTDIQYLVNCAYQMSAFAGLNPVDAELAVGEPLMRIAQLSRQRQPSIDVLSYEDMILTNPVERDPRVYCLGSAGVEERDFCLGHQLIEGDLQSAIEALLELRDTVAADARKCLSLCMKSLESAIYVLERFYEHMSHDLFEQFRMFYGKNPYKDRLGPSGRFSARIVAVSVLLIGEELLRQKPQFYKDVYRLSEYYPQKCIDDVFRWLSPDKVRARTQPSWLEGKAPFPKLATVSSIVERQSSEIRELHASCVCALDRFTRMHRRAALKYTVGPGLPIVGVDMSERIEDVLSQRLLGSAPKLEAAFSSIKHISDIRRKWSMSQDEVVFRRFEVGDADDVWRLHRSASDGVGVHGPEGAWEDDLRNVGDVYLASGGDFVVAHIGGQLVAMGGLKPAEDDVAELKRMRVDPAFQRRGLGRRILSELELRAAALGIKCIMLETTTIQVGAQMMYETSGYSRRGEGMLHGYAVIFYEKRLASQDDLLISAEKRPGNSD</sequence>
<evidence type="ECO:0000313" key="5">
    <source>
        <dbReference type="Proteomes" id="UP000199205"/>
    </source>
</evidence>
<dbReference type="PANTHER" id="PTHR13947">
    <property type="entry name" value="GNAT FAMILY N-ACETYLTRANSFERASE"/>
    <property type="match status" value="1"/>
</dbReference>
<dbReference type="CDD" id="cd04301">
    <property type="entry name" value="NAT_SF"/>
    <property type="match status" value="1"/>
</dbReference>
<dbReference type="AlphaFoldDB" id="A0A1C3XGX4"/>
<evidence type="ECO:0000256" key="1">
    <source>
        <dbReference type="ARBA" id="ARBA00022679"/>
    </source>
</evidence>
<keyword evidence="4" id="KW-0689">Ribosomal protein</keyword>
<dbReference type="InterPro" id="IPR016181">
    <property type="entry name" value="Acyl_CoA_acyltransferase"/>
</dbReference>
<dbReference type="Gene3D" id="3.40.630.30">
    <property type="match status" value="1"/>
</dbReference>
<dbReference type="EMBL" id="FMAF01000040">
    <property type="protein sequence ID" value="SCB51521.1"/>
    <property type="molecule type" value="Genomic_DNA"/>
</dbReference>
<proteinExistence type="predicted"/>
<dbReference type="PANTHER" id="PTHR13947:SF37">
    <property type="entry name" value="LD18367P"/>
    <property type="match status" value="1"/>
</dbReference>
<dbReference type="Proteomes" id="UP000199205">
    <property type="component" value="Unassembled WGS sequence"/>
</dbReference>
<dbReference type="GO" id="GO:0046872">
    <property type="term" value="F:metal ion binding"/>
    <property type="evidence" value="ECO:0007669"/>
    <property type="project" value="InterPro"/>
</dbReference>
<dbReference type="Gene3D" id="1.20.58.480">
    <property type="match status" value="1"/>
</dbReference>
<dbReference type="PROSITE" id="PS51186">
    <property type="entry name" value="GNAT"/>
    <property type="match status" value="1"/>
</dbReference>
<dbReference type="GO" id="GO:0020037">
    <property type="term" value="F:heme binding"/>
    <property type="evidence" value="ECO:0007669"/>
    <property type="project" value="InterPro"/>
</dbReference>
<gene>
    <name evidence="4" type="ORF">GA0061101_14030</name>
    <name evidence="3" type="ORF">GGD46_006565</name>
</gene>
<dbReference type="OrthoDB" id="8192579at2"/>
<dbReference type="Pfam" id="PF00583">
    <property type="entry name" value="Acetyltransf_1"/>
    <property type="match status" value="1"/>
</dbReference>
<reference evidence="3 6" key="2">
    <citation type="submission" date="2020-08" db="EMBL/GenBank/DDBJ databases">
        <title>Genomic Encyclopedia of Type Strains, Phase IV (KMG-V): Genome sequencing to study the core and pangenomes of soil and plant-associated prokaryotes.</title>
        <authorList>
            <person name="Whitman W."/>
        </authorList>
    </citation>
    <scope>NUCLEOTIDE SEQUENCE [LARGE SCALE GENOMIC DNA]</scope>
    <source>
        <strain evidence="3 6">SEMIA 4060</strain>
    </source>
</reference>
<evidence type="ECO:0000259" key="2">
    <source>
        <dbReference type="PROSITE" id="PS51186"/>
    </source>
</evidence>
<keyword evidence="1 3" id="KW-0808">Transferase</keyword>
<organism evidence="4 5">
    <name type="scientific">Rhizobium lusitanum</name>
    <dbReference type="NCBI Taxonomy" id="293958"/>
    <lineage>
        <taxon>Bacteria</taxon>
        <taxon>Pseudomonadati</taxon>
        <taxon>Pseudomonadota</taxon>
        <taxon>Alphaproteobacteria</taxon>
        <taxon>Hyphomicrobiales</taxon>
        <taxon>Rhizobiaceae</taxon>
        <taxon>Rhizobium/Agrobacterium group</taxon>
        <taxon>Rhizobium</taxon>
    </lineage>
</organism>